<comment type="caution">
    <text evidence="1">The sequence shown here is derived from an EMBL/GenBank/DDBJ whole genome shotgun (WGS) entry which is preliminary data.</text>
</comment>
<dbReference type="AlphaFoldDB" id="A0AAD7N0S8"/>
<proteinExistence type="predicted"/>
<evidence type="ECO:0000313" key="1">
    <source>
        <dbReference type="EMBL" id="KAJ7740645.1"/>
    </source>
</evidence>
<keyword evidence="2" id="KW-1185">Reference proteome</keyword>
<reference evidence="1" key="1">
    <citation type="submission" date="2023-03" db="EMBL/GenBank/DDBJ databases">
        <title>Massive genome expansion in bonnet fungi (Mycena s.s.) driven by repeated elements and novel gene families across ecological guilds.</title>
        <authorList>
            <consortium name="Lawrence Berkeley National Laboratory"/>
            <person name="Harder C.B."/>
            <person name="Miyauchi S."/>
            <person name="Viragh M."/>
            <person name="Kuo A."/>
            <person name="Thoen E."/>
            <person name="Andreopoulos B."/>
            <person name="Lu D."/>
            <person name="Skrede I."/>
            <person name="Drula E."/>
            <person name="Henrissat B."/>
            <person name="Morin E."/>
            <person name="Kohler A."/>
            <person name="Barry K."/>
            <person name="LaButti K."/>
            <person name="Morin E."/>
            <person name="Salamov A."/>
            <person name="Lipzen A."/>
            <person name="Mereny Z."/>
            <person name="Hegedus B."/>
            <person name="Baldrian P."/>
            <person name="Stursova M."/>
            <person name="Weitz H."/>
            <person name="Taylor A."/>
            <person name="Grigoriev I.V."/>
            <person name="Nagy L.G."/>
            <person name="Martin F."/>
            <person name="Kauserud H."/>
        </authorList>
    </citation>
    <scope>NUCLEOTIDE SEQUENCE</scope>
    <source>
        <strain evidence="1">CBHHK182m</strain>
    </source>
</reference>
<dbReference type="EMBL" id="JARKIB010000102">
    <property type="protein sequence ID" value="KAJ7740645.1"/>
    <property type="molecule type" value="Genomic_DNA"/>
</dbReference>
<evidence type="ECO:0000313" key="2">
    <source>
        <dbReference type="Proteomes" id="UP001215598"/>
    </source>
</evidence>
<organism evidence="1 2">
    <name type="scientific">Mycena metata</name>
    <dbReference type="NCBI Taxonomy" id="1033252"/>
    <lineage>
        <taxon>Eukaryota</taxon>
        <taxon>Fungi</taxon>
        <taxon>Dikarya</taxon>
        <taxon>Basidiomycota</taxon>
        <taxon>Agaricomycotina</taxon>
        <taxon>Agaricomycetes</taxon>
        <taxon>Agaricomycetidae</taxon>
        <taxon>Agaricales</taxon>
        <taxon>Marasmiineae</taxon>
        <taxon>Mycenaceae</taxon>
        <taxon>Mycena</taxon>
    </lineage>
</organism>
<dbReference type="Proteomes" id="UP001215598">
    <property type="component" value="Unassembled WGS sequence"/>
</dbReference>
<protein>
    <submittedName>
        <fullName evidence="1">Uncharacterized protein</fullName>
    </submittedName>
</protein>
<sequence>MGDMGGNSIKQRGEQPPVELDWIRVLPRYGDFRAQRLTLLITSVLFYDTRIRNRAFHNLTDVTLTYEQVKILAMNSKFVPKPAKTSVESVLASLDDFARCLRLSERAKQQRYVKLVQGIDPDIDNGQPRYVPKFHIPVESAEAPALIRHVEMPWSEFASQLVAKCSTNRPWLLNLTSTVKNSNNYSRFWVTKI</sequence>
<gene>
    <name evidence="1" type="ORF">B0H16DRAFT_1464868</name>
</gene>
<name>A0AAD7N0S8_9AGAR</name>
<accession>A0AAD7N0S8</accession>